<protein>
    <submittedName>
        <fullName evidence="2">Uncharacterized protein</fullName>
    </submittedName>
</protein>
<dbReference type="AlphaFoldDB" id="A0AAD6F672"/>
<reference evidence="2" key="1">
    <citation type="submission" date="2022-11" db="EMBL/GenBank/DDBJ databases">
        <title>Chromosome-level genome of Pogonophryne albipinna.</title>
        <authorList>
            <person name="Jo E."/>
        </authorList>
    </citation>
    <scope>NUCLEOTIDE SEQUENCE</scope>
    <source>
        <strain evidence="2">SGF0006</strain>
        <tissue evidence="2">Muscle</tissue>
    </source>
</reference>
<feature type="compositionally biased region" description="Polar residues" evidence="1">
    <location>
        <begin position="14"/>
        <end position="23"/>
    </location>
</feature>
<evidence type="ECO:0000313" key="3">
    <source>
        <dbReference type="Proteomes" id="UP001219934"/>
    </source>
</evidence>
<gene>
    <name evidence="2" type="ORF">JOQ06_016591</name>
</gene>
<feature type="compositionally biased region" description="Low complexity" evidence="1">
    <location>
        <begin position="29"/>
        <end position="41"/>
    </location>
</feature>
<sequence>MVMFKENTKLSILPSESSGSQKCPGSPGGLRRSAGSLGSPGDLQEVSGDHQEISRRSQEISRRSQGSPGSPGG</sequence>
<name>A0AAD6F672_9TELE</name>
<keyword evidence="3" id="KW-1185">Reference proteome</keyword>
<evidence type="ECO:0000256" key="1">
    <source>
        <dbReference type="SAM" id="MobiDB-lite"/>
    </source>
</evidence>
<dbReference type="Proteomes" id="UP001219934">
    <property type="component" value="Unassembled WGS sequence"/>
</dbReference>
<evidence type="ECO:0000313" key="2">
    <source>
        <dbReference type="EMBL" id="KAJ4922185.1"/>
    </source>
</evidence>
<feature type="compositionally biased region" description="Basic and acidic residues" evidence="1">
    <location>
        <begin position="47"/>
        <end position="62"/>
    </location>
</feature>
<dbReference type="EMBL" id="JAPTMU010000082">
    <property type="protein sequence ID" value="KAJ4922185.1"/>
    <property type="molecule type" value="Genomic_DNA"/>
</dbReference>
<comment type="caution">
    <text evidence="2">The sequence shown here is derived from an EMBL/GenBank/DDBJ whole genome shotgun (WGS) entry which is preliminary data.</text>
</comment>
<organism evidence="2 3">
    <name type="scientific">Pogonophryne albipinna</name>
    <dbReference type="NCBI Taxonomy" id="1090488"/>
    <lineage>
        <taxon>Eukaryota</taxon>
        <taxon>Metazoa</taxon>
        <taxon>Chordata</taxon>
        <taxon>Craniata</taxon>
        <taxon>Vertebrata</taxon>
        <taxon>Euteleostomi</taxon>
        <taxon>Actinopterygii</taxon>
        <taxon>Neopterygii</taxon>
        <taxon>Teleostei</taxon>
        <taxon>Neoteleostei</taxon>
        <taxon>Acanthomorphata</taxon>
        <taxon>Eupercaria</taxon>
        <taxon>Perciformes</taxon>
        <taxon>Notothenioidei</taxon>
        <taxon>Pogonophryne</taxon>
    </lineage>
</organism>
<accession>A0AAD6F672</accession>
<feature type="region of interest" description="Disordered" evidence="1">
    <location>
        <begin position="1"/>
        <end position="73"/>
    </location>
</feature>
<feature type="compositionally biased region" description="Low complexity" evidence="1">
    <location>
        <begin position="63"/>
        <end position="73"/>
    </location>
</feature>
<proteinExistence type="predicted"/>